<dbReference type="GO" id="GO:0000166">
    <property type="term" value="F:nucleotide binding"/>
    <property type="evidence" value="ECO:0007669"/>
    <property type="project" value="UniProtKB-KW"/>
</dbReference>
<evidence type="ECO:0000256" key="7">
    <source>
        <dbReference type="ARBA" id="ARBA00022676"/>
    </source>
</evidence>
<feature type="domain" description="Phosphoribosyltransferase" evidence="16">
    <location>
        <begin position="21"/>
        <end position="163"/>
    </location>
</feature>
<evidence type="ECO:0000256" key="15">
    <source>
        <dbReference type="RuleBase" id="RU364099"/>
    </source>
</evidence>
<dbReference type="GO" id="GO:0000287">
    <property type="term" value="F:magnesium ion binding"/>
    <property type="evidence" value="ECO:0007669"/>
    <property type="project" value="TreeGrafter"/>
</dbReference>
<dbReference type="GO" id="GO:0005829">
    <property type="term" value="C:cytosol"/>
    <property type="evidence" value="ECO:0007669"/>
    <property type="project" value="TreeGrafter"/>
</dbReference>
<gene>
    <name evidence="17" type="primary">hpt</name>
    <name evidence="17" type="ORF">CMN54_01410</name>
</gene>
<accession>A0A2D6YG00</accession>
<dbReference type="Proteomes" id="UP000226525">
    <property type="component" value="Unassembled WGS sequence"/>
</dbReference>
<evidence type="ECO:0000256" key="2">
    <source>
        <dbReference type="ARBA" id="ARBA00004496"/>
    </source>
</evidence>
<comment type="subcellular location">
    <subcellularLocation>
        <location evidence="2 15">Cytoplasm</location>
    </subcellularLocation>
</comment>
<keyword evidence="6 15" id="KW-0963">Cytoplasm</keyword>
<dbReference type="PANTHER" id="PTHR43340:SF1">
    <property type="entry name" value="HYPOXANTHINE PHOSPHORIBOSYLTRANSFERASE"/>
    <property type="match status" value="1"/>
</dbReference>
<comment type="similarity">
    <text evidence="4 15">Belongs to the purine/pyrimidine phosphoribosyltransferase family.</text>
</comment>
<keyword evidence="7 15" id="KW-0328">Glycosyltransferase</keyword>
<comment type="catalytic activity">
    <reaction evidence="13">
        <text>GMP + diphosphate = guanine + 5-phospho-alpha-D-ribose 1-diphosphate</text>
        <dbReference type="Rhea" id="RHEA:25424"/>
        <dbReference type="ChEBI" id="CHEBI:16235"/>
        <dbReference type="ChEBI" id="CHEBI:33019"/>
        <dbReference type="ChEBI" id="CHEBI:58017"/>
        <dbReference type="ChEBI" id="CHEBI:58115"/>
        <dbReference type="EC" id="2.4.2.8"/>
    </reaction>
    <physiologicalReaction direction="right-to-left" evidence="13">
        <dbReference type="Rhea" id="RHEA:25426"/>
    </physiologicalReaction>
</comment>
<keyword evidence="8 15" id="KW-0808">Transferase</keyword>
<evidence type="ECO:0000259" key="16">
    <source>
        <dbReference type="Pfam" id="PF00156"/>
    </source>
</evidence>
<dbReference type="Pfam" id="PF00156">
    <property type="entry name" value="Pribosyltran"/>
    <property type="match status" value="1"/>
</dbReference>
<comment type="pathway">
    <text evidence="3 15">Purine metabolism; IMP biosynthesis via salvage pathway; IMP from hypoxanthine: step 1/1.</text>
</comment>
<evidence type="ECO:0000256" key="11">
    <source>
        <dbReference type="ARBA" id="ARBA00022741"/>
    </source>
</evidence>
<evidence type="ECO:0000256" key="5">
    <source>
        <dbReference type="ARBA" id="ARBA00011895"/>
    </source>
</evidence>
<evidence type="ECO:0000313" key="18">
    <source>
        <dbReference type="Proteomes" id="UP000226525"/>
    </source>
</evidence>
<dbReference type="GO" id="GO:0006166">
    <property type="term" value="P:purine ribonucleoside salvage"/>
    <property type="evidence" value="ECO:0007669"/>
    <property type="project" value="UniProtKB-KW"/>
</dbReference>
<reference evidence="18" key="1">
    <citation type="submission" date="2017-09" db="EMBL/GenBank/DDBJ databases">
        <title>The Reconstruction of 2,631 Draft Metagenome-Assembled Genomes from the Global Oceans.</title>
        <authorList>
            <person name="Tully B.J."/>
            <person name="Graham E.D."/>
            <person name="Heidelberg J.F."/>
        </authorList>
    </citation>
    <scope>NUCLEOTIDE SEQUENCE [LARGE SCALE GENOMIC DNA]</scope>
</reference>
<comment type="cofactor">
    <cofactor evidence="1 15">
        <name>Mg(2+)</name>
        <dbReference type="ChEBI" id="CHEBI:18420"/>
    </cofactor>
</comment>
<evidence type="ECO:0000256" key="9">
    <source>
        <dbReference type="ARBA" id="ARBA00022723"/>
    </source>
</evidence>
<evidence type="ECO:0000256" key="10">
    <source>
        <dbReference type="ARBA" id="ARBA00022726"/>
    </source>
</evidence>
<dbReference type="InterPro" id="IPR029057">
    <property type="entry name" value="PRTase-like"/>
</dbReference>
<evidence type="ECO:0000256" key="8">
    <source>
        <dbReference type="ARBA" id="ARBA00022679"/>
    </source>
</evidence>
<dbReference type="EMBL" id="NZEX01000013">
    <property type="protein sequence ID" value="MAH62109.1"/>
    <property type="molecule type" value="Genomic_DNA"/>
</dbReference>
<evidence type="ECO:0000256" key="13">
    <source>
        <dbReference type="ARBA" id="ARBA00048811"/>
    </source>
</evidence>
<dbReference type="CDD" id="cd06223">
    <property type="entry name" value="PRTases_typeI"/>
    <property type="match status" value="1"/>
</dbReference>
<protein>
    <recommendedName>
        <fullName evidence="5 15">Hypoxanthine phosphoribosyltransferase</fullName>
        <ecNumber evidence="5 15">2.4.2.8</ecNumber>
    </recommendedName>
</protein>
<dbReference type="GO" id="GO:0032263">
    <property type="term" value="P:GMP salvage"/>
    <property type="evidence" value="ECO:0007669"/>
    <property type="project" value="TreeGrafter"/>
</dbReference>
<evidence type="ECO:0000256" key="3">
    <source>
        <dbReference type="ARBA" id="ARBA00004669"/>
    </source>
</evidence>
<dbReference type="GO" id="GO:0052657">
    <property type="term" value="F:guanine phosphoribosyltransferase activity"/>
    <property type="evidence" value="ECO:0007669"/>
    <property type="project" value="RHEA"/>
</dbReference>
<keyword evidence="11 15" id="KW-0547">Nucleotide-binding</keyword>
<comment type="catalytic activity">
    <reaction evidence="14">
        <text>IMP + diphosphate = hypoxanthine + 5-phospho-alpha-D-ribose 1-diphosphate</text>
        <dbReference type="Rhea" id="RHEA:17973"/>
        <dbReference type="ChEBI" id="CHEBI:17368"/>
        <dbReference type="ChEBI" id="CHEBI:33019"/>
        <dbReference type="ChEBI" id="CHEBI:58017"/>
        <dbReference type="ChEBI" id="CHEBI:58053"/>
        <dbReference type="EC" id="2.4.2.8"/>
    </reaction>
    <physiologicalReaction direction="right-to-left" evidence="14">
        <dbReference type="Rhea" id="RHEA:17975"/>
    </physiologicalReaction>
</comment>
<evidence type="ECO:0000256" key="6">
    <source>
        <dbReference type="ARBA" id="ARBA00022490"/>
    </source>
</evidence>
<evidence type="ECO:0000256" key="12">
    <source>
        <dbReference type="ARBA" id="ARBA00022842"/>
    </source>
</evidence>
<dbReference type="InterPro" id="IPR000836">
    <property type="entry name" value="PRTase_dom"/>
</dbReference>
<evidence type="ECO:0000313" key="17">
    <source>
        <dbReference type="EMBL" id="MAH62109.1"/>
    </source>
</evidence>
<keyword evidence="12 15" id="KW-0460">Magnesium</keyword>
<dbReference type="InterPro" id="IPR050408">
    <property type="entry name" value="HGPRT"/>
</dbReference>
<dbReference type="GO" id="GO:0032264">
    <property type="term" value="P:IMP salvage"/>
    <property type="evidence" value="ECO:0007669"/>
    <property type="project" value="UniProtKB-UniPathway"/>
</dbReference>
<keyword evidence="10 15" id="KW-0660">Purine salvage</keyword>
<name>A0A2D6YG00_9DELT</name>
<dbReference type="NCBIfam" id="TIGR01203">
    <property type="entry name" value="HGPRTase"/>
    <property type="match status" value="1"/>
</dbReference>
<keyword evidence="9 15" id="KW-0479">Metal-binding</keyword>
<evidence type="ECO:0000256" key="1">
    <source>
        <dbReference type="ARBA" id="ARBA00001946"/>
    </source>
</evidence>
<dbReference type="PANTHER" id="PTHR43340">
    <property type="entry name" value="HYPOXANTHINE-GUANINE PHOSPHORIBOSYLTRANSFERASE"/>
    <property type="match status" value="1"/>
</dbReference>
<organism evidence="17 18">
    <name type="scientific">SAR324 cluster bacterium</name>
    <dbReference type="NCBI Taxonomy" id="2024889"/>
    <lineage>
        <taxon>Bacteria</taxon>
        <taxon>Deltaproteobacteria</taxon>
        <taxon>SAR324 cluster</taxon>
    </lineage>
</organism>
<evidence type="ECO:0000256" key="14">
    <source>
        <dbReference type="ARBA" id="ARBA00049402"/>
    </source>
</evidence>
<comment type="caution">
    <text evidence="17">The sequence shown here is derived from an EMBL/GenBank/DDBJ whole genome shotgun (WGS) entry which is preliminary data.</text>
</comment>
<dbReference type="InterPro" id="IPR005904">
    <property type="entry name" value="Hxn_phspho_trans"/>
</dbReference>
<dbReference type="GO" id="GO:0004422">
    <property type="term" value="F:hypoxanthine phosphoribosyltransferase activity"/>
    <property type="evidence" value="ECO:0007669"/>
    <property type="project" value="InterPro"/>
</dbReference>
<sequence>MSETEFPPFDTLPVLIDADLIRKRVEELGRKISEDYKNQPLVLLVVLKGSFLFCADLARQLSIPCRIEFVRASSYKDSKVSSGQLQLSELPDLQHANVLVIEDILDSGLTLQKILEHLWLQNLASLEVCTLLSKQIPRDIKIEPRYVGFEIPNRFVVGYGLDYAERYREVPDIRCLD</sequence>
<proteinExistence type="inferred from homology"/>
<dbReference type="SUPFAM" id="SSF53271">
    <property type="entry name" value="PRTase-like"/>
    <property type="match status" value="1"/>
</dbReference>
<dbReference type="Gene3D" id="3.40.50.2020">
    <property type="match status" value="1"/>
</dbReference>
<dbReference type="GO" id="GO:0046100">
    <property type="term" value="P:hypoxanthine metabolic process"/>
    <property type="evidence" value="ECO:0007669"/>
    <property type="project" value="TreeGrafter"/>
</dbReference>
<dbReference type="EC" id="2.4.2.8" evidence="5 15"/>
<evidence type="ECO:0000256" key="4">
    <source>
        <dbReference type="ARBA" id="ARBA00008391"/>
    </source>
</evidence>
<dbReference type="AlphaFoldDB" id="A0A2D6YG00"/>
<dbReference type="UniPathway" id="UPA00591">
    <property type="reaction ID" value="UER00648"/>
</dbReference>
<dbReference type="GO" id="GO:0006178">
    <property type="term" value="P:guanine salvage"/>
    <property type="evidence" value="ECO:0007669"/>
    <property type="project" value="TreeGrafter"/>
</dbReference>